<dbReference type="OrthoDB" id="5954824at2759"/>
<dbReference type="PROSITE" id="PS00658">
    <property type="entry name" value="FORK_HEAD_2"/>
    <property type="match status" value="1"/>
</dbReference>
<dbReference type="Pfam" id="PF00250">
    <property type="entry name" value="Forkhead"/>
    <property type="match status" value="1"/>
</dbReference>
<feature type="non-terminal residue" evidence="8">
    <location>
        <position position="78"/>
    </location>
</feature>
<evidence type="ECO:0000256" key="6">
    <source>
        <dbReference type="PROSITE-ProRule" id="PRU00089"/>
    </source>
</evidence>
<keyword evidence="4" id="KW-0804">Transcription</keyword>
<feature type="DNA-binding region" description="Fork-head" evidence="6">
    <location>
        <begin position="1"/>
        <end position="78"/>
    </location>
</feature>
<gene>
    <name evidence="8" type="ORF">BCR44DRAFT_101444</name>
</gene>
<protein>
    <submittedName>
        <fullName evidence="8">Fork head domain-domain-containing protein</fullName>
    </submittedName>
</protein>
<dbReference type="Proteomes" id="UP000193411">
    <property type="component" value="Unassembled WGS sequence"/>
</dbReference>
<keyword evidence="9" id="KW-1185">Reference proteome</keyword>
<dbReference type="PROSITE" id="PS00657">
    <property type="entry name" value="FORK_HEAD_1"/>
    <property type="match status" value="1"/>
</dbReference>
<name>A0A1Y2HI92_9FUNG</name>
<dbReference type="PRINTS" id="PR00053">
    <property type="entry name" value="FORKHEAD"/>
</dbReference>
<dbReference type="GO" id="GO:0000978">
    <property type="term" value="F:RNA polymerase II cis-regulatory region sequence-specific DNA binding"/>
    <property type="evidence" value="ECO:0007669"/>
    <property type="project" value="TreeGrafter"/>
</dbReference>
<evidence type="ECO:0000313" key="8">
    <source>
        <dbReference type="EMBL" id="ORZ34310.1"/>
    </source>
</evidence>
<dbReference type="InterPro" id="IPR036390">
    <property type="entry name" value="WH_DNA-bd_sf"/>
</dbReference>
<keyword evidence="2" id="KW-0805">Transcription regulation</keyword>
<evidence type="ECO:0000313" key="9">
    <source>
        <dbReference type="Proteomes" id="UP000193411"/>
    </source>
</evidence>
<dbReference type="GO" id="GO:0000981">
    <property type="term" value="F:DNA-binding transcription factor activity, RNA polymerase II-specific"/>
    <property type="evidence" value="ECO:0007669"/>
    <property type="project" value="TreeGrafter"/>
</dbReference>
<dbReference type="AlphaFoldDB" id="A0A1Y2HI92"/>
<comment type="caution">
    <text evidence="8">The sequence shown here is derived from an EMBL/GenBank/DDBJ whole genome shotgun (WGS) entry which is preliminary data.</text>
</comment>
<evidence type="ECO:0000256" key="1">
    <source>
        <dbReference type="ARBA" id="ARBA00004123"/>
    </source>
</evidence>
<dbReference type="Gene3D" id="1.10.10.10">
    <property type="entry name" value="Winged helix-like DNA-binding domain superfamily/Winged helix DNA-binding domain"/>
    <property type="match status" value="1"/>
</dbReference>
<dbReference type="InterPro" id="IPR030456">
    <property type="entry name" value="TF_fork_head_CS_2"/>
</dbReference>
<evidence type="ECO:0000256" key="4">
    <source>
        <dbReference type="ARBA" id="ARBA00023163"/>
    </source>
</evidence>
<dbReference type="EMBL" id="MCFL01000029">
    <property type="protein sequence ID" value="ORZ34310.1"/>
    <property type="molecule type" value="Genomic_DNA"/>
</dbReference>
<evidence type="ECO:0000256" key="2">
    <source>
        <dbReference type="ARBA" id="ARBA00023015"/>
    </source>
</evidence>
<feature type="domain" description="Fork-head" evidence="7">
    <location>
        <begin position="1"/>
        <end position="78"/>
    </location>
</feature>
<evidence type="ECO:0000256" key="3">
    <source>
        <dbReference type="ARBA" id="ARBA00023125"/>
    </source>
</evidence>
<dbReference type="SMART" id="SM00339">
    <property type="entry name" value="FH"/>
    <property type="match status" value="1"/>
</dbReference>
<dbReference type="SUPFAM" id="SSF46785">
    <property type="entry name" value="Winged helix' DNA-binding domain"/>
    <property type="match status" value="1"/>
</dbReference>
<sequence length="78" mass="9043">RPPYSYASLIAEAICSSPIRAMSLGDIYEYLAENYSYLRYATHSWQNSIRHNLSLNRAFVKRSRPENVPGKGYLWTID</sequence>
<evidence type="ECO:0000259" key="7">
    <source>
        <dbReference type="PROSITE" id="PS50039"/>
    </source>
</evidence>
<dbReference type="GO" id="GO:0005634">
    <property type="term" value="C:nucleus"/>
    <property type="evidence" value="ECO:0007669"/>
    <property type="project" value="UniProtKB-SubCell"/>
</dbReference>
<dbReference type="STRING" id="765915.A0A1Y2HI92"/>
<reference evidence="8 9" key="1">
    <citation type="submission" date="2016-07" db="EMBL/GenBank/DDBJ databases">
        <title>Pervasive Adenine N6-methylation of Active Genes in Fungi.</title>
        <authorList>
            <consortium name="DOE Joint Genome Institute"/>
            <person name="Mondo S.J."/>
            <person name="Dannebaum R.O."/>
            <person name="Kuo R.C."/>
            <person name="Labutti K."/>
            <person name="Haridas S."/>
            <person name="Kuo A."/>
            <person name="Salamov A."/>
            <person name="Ahrendt S.R."/>
            <person name="Lipzen A."/>
            <person name="Sullivan W."/>
            <person name="Andreopoulos W.B."/>
            <person name="Clum A."/>
            <person name="Lindquist E."/>
            <person name="Daum C."/>
            <person name="Ramamoorthy G.K."/>
            <person name="Gryganskyi A."/>
            <person name="Culley D."/>
            <person name="Magnuson J.K."/>
            <person name="James T.Y."/>
            <person name="O'Malley M.A."/>
            <person name="Stajich J.E."/>
            <person name="Spatafora J.W."/>
            <person name="Visel A."/>
            <person name="Grigoriev I.V."/>
        </authorList>
    </citation>
    <scope>NUCLEOTIDE SEQUENCE [LARGE SCALE GENOMIC DNA]</scope>
    <source>
        <strain evidence="8 9">PL171</strain>
    </source>
</reference>
<dbReference type="PANTHER" id="PTHR45881">
    <property type="entry name" value="CHECKPOINT SUPPRESSOR 1-LIKE, ISOFORM A-RELATED"/>
    <property type="match status" value="1"/>
</dbReference>
<dbReference type="InterPro" id="IPR018122">
    <property type="entry name" value="TF_fork_head_CS_1"/>
</dbReference>
<dbReference type="InterPro" id="IPR036388">
    <property type="entry name" value="WH-like_DNA-bd_sf"/>
</dbReference>
<keyword evidence="5 6" id="KW-0539">Nucleus</keyword>
<keyword evidence="3 6" id="KW-0238">DNA-binding</keyword>
<dbReference type="InterPro" id="IPR001766">
    <property type="entry name" value="Fork_head_dom"/>
</dbReference>
<evidence type="ECO:0000256" key="5">
    <source>
        <dbReference type="ARBA" id="ARBA00023242"/>
    </source>
</evidence>
<accession>A0A1Y2HI92</accession>
<dbReference type="CDD" id="cd00059">
    <property type="entry name" value="FH_FOX"/>
    <property type="match status" value="1"/>
</dbReference>
<feature type="non-terminal residue" evidence="8">
    <location>
        <position position="1"/>
    </location>
</feature>
<proteinExistence type="predicted"/>
<dbReference type="PROSITE" id="PS50039">
    <property type="entry name" value="FORK_HEAD_3"/>
    <property type="match status" value="1"/>
</dbReference>
<comment type="subcellular location">
    <subcellularLocation>
        <location evidence="1 6">Nucleus</location>
    </subcellularLocation>
</comment>
<dbReference type="PANTHER" id="PTHR45881:SF1">
    <property type="entry name" value="FORK HEAD PROTEIN HOMOLOG 2"/>
    <property type="match status" value="1"/>
</dbReference>
<organism evidence="8 9">
    <name type="scientific">Catenaria anguillulae PL171</name>
    <dbReference type="NCBI Taxonomy" id="765915"/>
    <lineage>
        <taxon>Eukaryota</taxon>
        <taxon>Fungi</taxon>
        <taxon>Fungi incertae sedis</taxon>
        <taxon>Blastocladiomycota</taxon>
        <taxon>Blastocladiomycetes</taxon>
        <taxon>Blastocladiales</taxon>
        <taxon>Catenariaceae</taxon>
        <taxon>Catenaria</taxon>
    </lineage>
</organism>